<keyword evidence="2" id="KW-0805">Transcription regulation</keyword>
<evidence type="ECO:0000313" key="8">
    <source>
        <dbReference type="EMBL" id="SFC44085.1"/>
    </source>
</evidence>
<dbReference type="Gene3D" id="3.40.50.2300">
    <property type="match status" value="1"/>
</dbReference>
<dbReference type="CDD" id="cd17535">
    <property type="entry name" value="REC_NarL-like"/>
    <property type="match status" value="1"/>
</dbReference>
<feature type="domain" description="HTH luxR-type" evidence="6">
    <location>
        <begin position="162"/>
        <end position="227"/>
    </location>
</feature>
<keyword evidence="3" id="KW-0238">DNA-binding</keyword>
<keyword evidence="1 5" id="KW-0597">Phosphoprotein</keyword>
<dbReference type="InterPro" id="IPR058245">
    <property type="entry name" value="NreC/VraR/RcsB-like_REC"/>
</dbReference>
<feature type="domain" description="Response regulatory" evidence="7">
    <location>
        <begin position="11"/>
        <end position="128"/>
    </location>
</feature>
<organism evidence="9 10">
    <name type="scientific">Flagellimonas taeanensis</name>
    <dbReference type="NCBI Taxonomy" id="1005926"/>
    <lineage>
        <taxon>Bacteria</taxon>
        <taxon>Pseudomonadati</taxon>
        <taxon>Bacteroidota</taxon>
        <taxon>Flavobacteriia</taxon>
        <taxon>Flavobacteriales</taxon>
        <taxon>Flavobacteriaceae</taxon>
        <taxon>Flagellimonas</taxon>
    </lineage>
</organism>
<evidence type="ECO:0000256" key="3">
    <source>
        <dbReference type="ARBA" id="ARBA00023125"/>
    </source>
</evidence>
<dbReference type="EMBL" id="FRAT01000005">
    <property type="protein sequence ID" value="SHK91902.1"/>
    <property type="molecule type" value="Genomic_DNA"/>
</dbReference>
<feature type="modified residue" description="4-aspartylphosphate" evidence="5">
    <location>
        <position position="62"/>
    </location>
</feature>
<dbReference type="InterPro" id="IPR001789">
    <property type="entry name" value="Sig_transdc_resp-reg_receiver"/>
</dbReference>
<dbReference type="RefSeq" id="WP_083569663.1">
    <property type="nucleotide sequence ID" value="NZ_FOKU01000011.1"/>
</dbReference>
<dbReference type="GO" id="GO:0003677">
    <property type="term" value="F:DNA binding"/>
    <property type="evidence" value="ECO:0007669"/>
    <property type="project" value="UniProtKB-KW"/>
</dbReference>
<dbReference type="InterPro" id="IPR011006">
    <property type="entry name" value="CheY-like_superfamily"/>
</dbReference>
<evidence type="ECO:0000256" key="5">
    <source>
        <dbReference type="PROSITE-ProRule" id="PRU00169"/>
    </source>
</evidence>
<protein>
    <submittedName>
        <fullName evidence="9">Two component transcriptional regulator, LuxR family</fullName>
    </submittedName>
</protein>
<dbReference type="PANTHER" id="PTHR43214">
    <property type="entry name" value="TWO-COMPONENT RESPONSE REGULATOR"/>
    <property type="match status" value="1"/>
</dbReference>
<dbReference type="Proteomes" id="UP000184031">
    <property type="component" value="Unassembled WGS sequence"/>
</dbReference>
<evidence type="ECO:0000259" key="6">
    <source>
        <dbReference type="PROSITE" id="PS50043"/>
    </source>
</evidence>
<evidence type="ECO:0000256" key="1">
    <source>
        <dbReference type="ARBA" id="ARBA00022553"/>
    </source>
</evidence>
<dbReference type="SUPFAM" id="SSF46894">
    <property type="entry name" value="C-terminal effector domain of the bipartite response regulators"/>
    <property type="match status" value="1"/>
</dbReference>
<dbReference type="PANTHER" id="PTHR43214:SF41">
    <property type="entry name" value="NITRATE_NITRITE RESPONSE REGULATOR PROTEIN NARP"/>
    <property type="match status" value="1"/>
</dbReference>
<evidence type="ECO:0000313" key="11">
    <source>
        <dbReference type="Proteomes" id="UP000198940"/>
    </source>
</evidence>
<dbReference type="InterPro" id="IPR000792">
    <property type="entry name" value="Tscrpt_reg_LuxR_C"/>
</dbReference>
<name>A0A1M6WDQ0_9FLAO</name>
<evidence type="ECO:0000256" key="2">
    <source>
        <dbReference type="ARBA" id="ARBA00023015"/>
    </source>
</evidence>
<dbReference type="InterPro" id="IPR039420">
    <property type="entry name" value="WalR-like"/>
</dbReference>
<dbReference type="STRING" id="1055723.SAMN05216293_2265"/>
<evidence type="ECO:0000313" key="9">
    <source>
        <dbReference type="EMBL" id="SHK91902.1"/>
    </source>
</evidence>
<dbReference type="GO" id="GO:0006355">
    <property type="term" value="P:regulation of DNA-templated transcription"/>
    <property type="evidence" value="ECO:0007669"/>
    <property type="project" value="InterPro"/>
</dbReference>
<dbReference type="PRINTS" id="PR00038">
    <property type="entry name" value="HTHLUXR"/>
</dbReference>
<dbReference type="CDD" id="cd06170">
    <property type="entry name" value="LuxR_C_like"/>
    <property type="match status" value="1"/>
</dbReference>
<dbReference type="PROSITE" id="PS50110">
    <property type="entry name" value="RESPONSE_REGULATORY"/>
    <property type="match status" value="1"/>
</dbReference>
<evidence type="ECO:0000313" key="10">
    <source>
        <dbReference type="Proteomes" id="UP000184031"/>
    </source>
</evidence>
<dbReference type="EMBL" id="FOKU01000011">
    <property type="protein sequence ID" value="SFC44085.1"/>
    <property type="molecule type" value="Genomic_DNA"/>
</dbReference>
<dbReference type="PROSITE" id="PS50043">
    <property type="entry name" value="HTH_LUXR_2"/>
    <property type="match status" value="1"/>
</dbReference>
<dbReference type="GO" id="GO:0000160">
    <property type="term" value="P:phosphorelay signal transduction system"/>
    <property type="evidence" value="ECO:0007669"/>
    <property type="project" value="InterPro"/>
</dbReference>
<dbReference type="SMART" id="SM00421">
    <property type="entry name" value="HTH_LUXR"/>
    <property type="match status" value="1"/>
</dbReference>
<keyword evidence="4" id="KW-0804">Transcription</keyword>
<reference evidence="9 10" key="1">
    <citation type="submission" date="2016-11" db="EMBL/GenBank/DDBJ databases">
        <authorList>
            <person name="Varghese N."/>
            <person name="Submissions S."/>
        </authorList>
    </citation>
    <scope>NUCLEOTIDE SEQUENCE [LARGE SCALE GENOMIC DNA]</scope>
    <source>
        <strain evidence="9 10">CGMCC 1.12174</strain>
        <strain evidence="8 11">DSM 26351</strain>
    </source>
</reference>
<gene>
    <name evidence="8" type="ORF">SAMN04487891_11146</name>
    <name evidence="9" type="ORF">SAMN05216293_2265</name>
</gene>
<dbReference type="SUPFAM" id="SSF52172">
    <property type="entry name" value="CheY-like"/>
    <property type="match status" value="1"/>
</dbReference>
<dbReference type="Proteomes" id="UP000198940">
    <property type="component" value="Unassembled WGS sequence"/>
</dbReference>
<accession>A0A1M6WDQ0</accession>
<sequence>MHDSVLNKTISIVLADDHSLVRDGIRALLEEEPDLDVIGEVANGLEAIKVVGDKAPDILIIDIRMPELGGIEAVERLNAGDGLKTKCIILSMHDSEEYILKSVQAGASGYLLKDTGKTEFVKAIHVVHEGGKYFSGDISNVLVNNLFSSGKSMEDKNTAKERQNNPFDLTNKELKVLELVLTGYTNKEISEKLKNSKRTIETHRFNLMKKMKVKNLIDLSKKANKYNLV</sequence>
<comment type="caution">
    <text evidence="9">The sequence shown here is derived from an EMBL/GenBank/DDBJ whole genome shotgun (WGS) entry which is preliminary data.</text>
</comment>
<dbReference type="Pfam" id="PF00072">
    <property type="entry name" value="Response_reg"/>
    <property type="match status" value="1"/>
</dbReference>
<dbReference type="Pfam" id="PF00196">
    <property type="entry name" value="GerE"/>
    <property type="match status" value="1"/>
</dbReference>
<evidence type="ECO:0000256" key="4">
    <source>
        <dbReference type="ARBA" id="ARBA00023163"/>
    </source>
</evidence>
<dbReference type="InterPro" id="IPR016032">
    <property type="entry name" value="Sig_transdc_resp-reg_C-effctor"/>
</dbReference>
<dbReference type="AlphaFoldDB" id="A0A1M6WDQ0"/>
<evidence type="ECO:0000259" key="7">
    <source>
        <dbReference type="PROSITE" id="PS50110"/>
    </source>
</evidence>
<keyword evidence="11" id="KW-1185">Reference proteome</keyword>
<proteinExistence type="predicted"/>
<dbReference type="SMART" id="SM00448">
    <property type="entry name" value="REC"/>
    <property type="match status" value="1"/>
</dbReference>